<dbReference type="RefSeq" id="WP_146159622.1">
    <property type="nucleotide sequence ID" value="NZ_PVZC01000012.1"/>
</dbReference>
<sequence>MTEDELSARRRIHRSANPRPKRAPAIRPAPEPVSVTRSAPAWVTKFVIPRDACEACARHWHHRCHGVDILRDPIPDCPCDCGDRRDPMRLGPEAWADLALHAPDQVWVAGRFEALRAGGIHGCVMDDQERLDAAWQRRGWWEDQ</sequence>
<feature type="region of interest" description="Disordered" evidence="1">
    <location>
        <begin position="1"/>
        <end position="32"/>
    </location>
</feature>
<reference evidence="2 3" key="1">
    <citation type="submission" date="2018-03" db="EMBL/GenBank/DDBJ databases">
        <title>Genomic Encyclopedia of Archaeal and Bacterial Type Strains, Phase II (KMG-II): from individual species to whole genera.</title>
        <authorList>
            <person name="Goeker M."/>
        </authorList>
    </citation>
    <scope>NUCLEOTIDE SEQUENCE [LARGE SCALE GENOMIC DNA]</scope>
    <source>
        <strain evidence="2 3">DSM 45601</strain>
    </source>
</reference>
<feature type="compositionally biased region" description="Basic residues" evidence="1">
    <location>
        <begin position="9"/>
        <end position="24"/>
    </location>
</feature>
<protein>
    <submittedName>
        <fullName evidence="2">Uncharacterized protein</fullName>
    </submittedName>
</protein>
<proteinExistence type="predicted"/>
<evidence type="ECO:0000313" key="2">
    <source>
        <dbReference type="EMBL" id="PRX91941.1"/>
    </source>
</evidence>
<accession>A0A2T0PSR2</accession>
<comment type="caution">
    <text evidence="2">The sequence shown here is derived from an EMBL/GenBank/DDBJ whole genome shotgun (WGS) entry which is preliminary data.</text>
</comment>
<name>A0A2T0PSR2_9ACTN</name>
<evidence type="ECO:0000256" key="1">
    <source>
        <dbReference type="SAM" id="MobiDB-lite"/>
    </source>
</evidence>
<organism evidence="2 3">
    <name type="scientific">Allonocardiopsis opalescens</name>
    <dbReference type="NCBI Taxonomy" id="1144618"/>
    <lineage>
        <taxon>Bacteria</taxon>
        <taxon>Bacillati</taxon>
        <taxon>Actinomycetota</taxon>
        <taxon>Actinomycetes</taxon>
        <taxon>Streptosporangiales</taxon>
        <taxon>Allonocardiopsis</taxon>
    </lineage>
</organism>
<gene>
    <name evidence="2" type="ORF">CLV72_11214</name>
</gene>
<dbReference type="OrthoDB" id="9976172at2"/>
<dbReference type="EMBL" id="PVZC01000012">
    <property type="protein sequence ID" value="PRX91941.1"/>
    <property type="molecule type" value="Genomic_DNA"/>
</dbReference>
<keyword evidence="3" id="KW-1185">Reference proteome</keyword>
<dbReference type="AlphaFoldDB" id="A0A2T0PSR2"/>
<evidence type="ECO:0000313" key="3">
    <source>
        <dbReference type="Proteomes" id="UP000237846"/>
    </source>
</evidence>
<dbReference type="Proteomes" id="UP000237846">
    <property type="component" value="Unassembled WGS sequence"/>
</dbReference>